<protein>
    <recommendedName>
        <fullName evidence="4">S-methyl-5'-thioadenosine phosphorylase</fullName>
        <ecNumber evidence="4">2.4.2.28</ecNumber>
    </recommendedName>
    <alternativeName>
        <fullName evidence="4">5'-methylthioadenosine phosphorylase</fullName>
        <shortName evidence="4">MTA phosphorylase</shortName>
        <shortName evidence="4">MTAP</shortName>
    </alternativeName>
</protein>
<keyword evidence="1 4" id="KW-0328">Glycosyltransferase</keyword>
<dbReference type="AlphaFoldDB" id="A0A402B0X4"/>
<dbReference type="PANTHER" id="PTHR42679:SF2">
    <property type="entry name" value="S-METHYL-5'-THIOADENOSINE PHOSPHORYLASE"/>
    <property type="match status" value="1"/>
</dbReference>
<feature type="site" description="Important for substrate specificity" evidence="4">
    <location>
        <position position="223"/>
    </location>
</feature>
<dbReference type="SUPFAM" id="SSF53167">
    <property type="entry name" value="Purine and uridine phosphorylases"/>
    <property type="match status" value="1"/>
</dbReference>
<evidence type="ECO:0000313" key="7">
    <source>
        <dbReference type="Proteomes" id="UP000287171"/>
    </source>
</evidence>
<dbReference type="EMBL" id="BIFT01000001">
    <property type="protein sequence ID" value="GCE24988.1"/>
    <property type="molecule type" value="Genomic_DNA"/>
</dbReference>
<dbReference type="EC" id="2.4.2.28" evidence="4"/>
<evidence type="ECO:0000256" key="3">
    <source>
        <dbReference type="ARBA" id="ARBA00022726"/>
    </source>
</evidence>
<feature type="site" description="Important for substrate specificity" evidence="4">
    <location>
        <position position="168"/>
    </location>
</feature>
<dbReference type="Pfam" id="PF01048">
    <property type="entry name" value="PNP_UDP_1"/>
    <property type="match status" value="1"/>
</dbReference>
<dbReference type="RefSeq" id="WP_126625631.1">
    <property type="nucleotide sequence ID" value="NZ_BIFT01000001.1"/>
</dbReference>
<comment type="similarity">
    <text evidence="4">Belongs to the PNP/MTAP phosphorylase family. MTAP subfamily.</text>
</comment>
<comment type="caution">
    <text evidence="6">The sequence shown here is derived from an EMBL/GenBank/DDBJ whole genome shotgun (WGS) entry which is preliminary data.</text>
</comment>
<keyword evidence="3 4" id="KW-0660">Purine salvage</keyword>
<dbReference type="PANTHER" id="PTHR42679">
    <property type="entry name" value="S-METHYL-5'-THIOADENOSINE PHOSPHORYLASE"/>
    <property type="match status" value="1"/>
</dbReference>
<feature type="binding site" evidence="4">
    <location>
        <begin position="87"/>
        <end position="88"/>
    </location>
    <ligand>
        <name>phosphate</name>
        <dbReference type="ChEBI" id="CHEBI:43474"/>
    </ligand>
</feature>
<dbReference type="FunFam" id="3.40.50.1580:FF:000008">
    <property type="entry name" value="S-methyl-5'-thioadenosine phosphorylase"/>
    <property type="match status" value="1"/>
</dbReference>
<evidence type="ECO:0000256" key="1">
    <source>
        <dbReference type="ARBA" id="ARBA00022676"/>
    </source>
</evidence>
<dbReference type="InterPro" id="IPR010044">
    <property type="entry name" value="MTAP"/>
</dbReference>
<keyword evidence="2 4" id="KW-0808">Transferase</keyword>
<gene>
    <name evidence="4 6" type="primary">mtnP</name>
    <name evidence="6" type="ORF">KDA_04720</name>
</gene>
<feature type="binding site" evidence="4">
    <location>
        <begin position="210"/>
        <end position="212"/>
    </location>
    <ligand>
        <name>substrate</name>
    </ligand>
</feature>
<dbReference type="HAMAP" id="MF_01963">
    <property type="entry name" value="MTAP"/>
    <property type="match status" value="1"/>
</dbReference>
<dbReference type="InterPro" id="IPR000845">
    <property type="entry name" value="Nucleoside_phosphorylase_d"/>
</dbReference>
<organism evidence="6 7">
    <name type="scientific">Dictyobacter alpinus</name>
    <dbReference type="NCBI Taxonomy" id="2014873"/>
    <lineage>
        <taxon>Bacteria</taxon>
        <taxon>Bacillati</taxon>
        <taxon>Chloroflexota</taxon>
        <taxon>Ktedonobacteria</taxon>
        <taxon>Ktedonobacterales</taxon>
        <taxon>Dictyobacteraceae</taxon>
        <taxon>Dictyobacter</taxon>
    </lineage>
</organism>
<keyword evidence="7" id="KW-1185">Reference proteome</keyword>
<dbReference type="UniPathway" id="UPA00904">
    <property type="reaction ID" value="UER00873"/>
</dbReference>
<comment type="catalytic activity">
    <reaction evidence="4">
        <text>S-methyl-5'-thioadenosine + phosphate = 5-(methylsulfanyl)-alpha-D-ribose 1-phosphate + adenine</text>
        <dbReference type="Rhea" id="RHEA:11852"/>
        <dbReference type="ChEBI" id="CHEBI:16708"/>
        <dbReference type="ChEBI" id="CHEBI:17509"/>
        <dbReference type="ChEBI" id="CHEBI:43474"/>
        <dbReference type="ChEBI" id="CHEBI:58533"/>
        <dbReference type="EC" id="2.4.2.28"/>
    </reaction>
</comment>
<dbReference type="GO" id="GO:0005829">
    <property type="term" value="C:cytosol"/>
    <property type="evidence" value="ECO:0007669"/>
    <property type="project" value="TreeGrafter"/>
</dbReference>
<evidence type="ECO:0000256" key="4">
    <source>
        <dbReference type="HAMAP-Rule" id="MF_01963"/>
    </source>
</evidence>
<dbReference type="NCBIfam" id="TIGR01694">
    <property type="entry name" value="MTAP"/>
    <property type="match status" value="1"/>
</dbReference>
<feature type="domain" description="Nucleoside phosphorylase" evidence="5">
    <location>
        <begin position="5"/>
        <end position="244"/>
    </location>
</feature>
<dbReference type="PROSITE" id="PS01240">
    <property type="entry name" value="PNP_MTAP_2"/>
    <property type="match status" value="1"/>
</dbReference>
<dbReference type="GO" id="GO:0019509">
    <property type="term" value="P:L-methionine salvage from methylthioadenosine"/>
    <property type="evidence" value="ECO:0007669"/>
    <property type="project" value="UniProtKB-UniRule"/>
</dbReference>
<sequence>MPQAKIGVIGGSGLYQMENMTDVEEVRIHTPFGDPSDVITIGKVSGVEMAFLPRHGRGHRLNPSEVPSRANIWALKSLGVEWVISVSAVGSLREHIAPRDLVIPDQLFDRTKSRVNSFYEGGVVVHCGFAEPFCPTLGSLLVESAGELGDVKVHQGGTYVCMEGPLFSTKAESNVYRQLGMDIIGMTALPEAKLAREAEMCYAVIACATDYDCWYEEEEPVSVEMVVGNLSANIGNAKRILQKIAQKLPADRSAQTCACDHALASAIMTDPALIPAEAKEKYSLLIGRYIS</sequence>
<dbReference type="GO" id="GO:0017061">
    <property type="term" value="F:S-methyl-5-thioadenosine phosphorylase activity"/>
    <property type="evidence" value="ECO:0007669"/>
    <property type="project" value="UniProtKB-UniRule"/>
</dbReference>
<feature type="binding site" evidence="4">
    <location>
        <position position="187"/>
    </location>
    <ligand>
        <name>phosphate</name>
        <dbReference type="ChEBI" id="CHEBI:43474"/>
    </ligand>
</feature>
<reference evidence="7" key="1">
    <citation type="submission" date="2018-12" db="EMBL/GenBank/DDBJ databases">
        <title>Tengunoibacter tsumagoiensis gen. nov., sp. nov., Dictyobacter kobayashii sp. nov., D. alpinus sp. nov., and D. joshuensis sp. nov. and description of Dictyobacteraceae fam. nov. within the order Ktedonobacterales isolated from Tengu-no-mugimeshi.</title>
        <authorList>
            <person name="Wang C.M."/>
            <person name="Zheng Y."/>
            <person name="Sakai Y."/>
            <person name="Toyoda A."/>
            <person name="Minakuchi Y."/>
            <person name="Abe K."/>
            <person name="Yokota A."/>
            <person name="Yabe S."/>
        </authorList>
    </citation>
    <scope>NUCLEOTIDE SEQUENCE [LARGE SCALE GENOMIC DNA]</scope>
    <source>
        <strain evidence="7">Uno16</strain>
    </source>
</reference>
<evidence type="ECO:0000256" key="2">
    <source>
        <dbReference type="ARBA" id="ARBA00022679"/>
    </source>
</evidence>
<feature type="binding site" evidence="4">
    <location>
        <position position="12"/>
    </location>
    <ligand>
        <name>phosphate</name>
        <dbReference type="ChEBI" id="CHEBI:43474"/>
    </ligand>
</feature>
<dbReference type="InterPro" id="IPR018099">
    <property type="entry name" value="Purine_phosphorylase-2_CS"/>
</dbReference>
<dbReference type="GO" id="GO:0006166">
    <property type="term" value="P:purine ribonucleoside salvage"/>
    <property type="evidence" value="ECO:0007669"/>
    <property type="project" value="UniProtKB-KW"/>
</dbReference>
<dbReference type="Proteomes" id="UP000287171">
    <property type="component" value="Unassembled WGS sequence"/>
</dbReference>
<comment type="pathway">
    <text evidence="4">Amino-acid biosynthesis; L-methionine biosynthesis via salvage pathway; S-methyl-5-thio-alpha-D-ribose 1-phosphate from S-methyl-5'-thioadenosine (phosphorylase route): step 1/1.</text>
</comment>
<dbReference type="Gene3D" id="3.40.50.1580">
    <property type="entry name" value="Nucleoside phosphorylase domain"/>
    <property type="match status" value="1"/>
</dbReference>
<proteinExistence type="inferred from homology"/>
<comment type="subunit">
    <text evidence="4">Homohexamer. Dimer of a homotrimer.</text>
</comment>
<comment type="function">
    <text evidence="4">Catalyzes the reversible phosphorylation of S-methyl-5'-thioadenosine (MTA) to adenine and 5-methylthioribose-1-phosphate. Involved in the breakdown of MTA, a major by-product of polyamine biosynthesis. Responsible for the first step in the methionine salvage pathway after MTA has been generated from S-adenosylmethionine. Has broad substrate specificity with 6-aminopurine nucleosides as preferred substrates.</text>
</comment>
<evidence type="ECO:0000259" key="5">
    <source>
        <dbReference type="Pfam" id="PF01048"/>
    </source>
</evidence>
<feature type="binding site" evidence="4">
    <location>
        <position position="186"/>
    </location>
    <ligand>
        <name>substrate</name>
    </ligand>
</feature>
<evidence type="ECO:0000313" key="6">
    <source>
        <dbReference type="EMBL" id="GCE24988.1"/>
    </source>
</evidence>
<accession>A0A402B0X4</accession>
<feature type="binding site" evidence="4">
    <location>
        <begin position="54"/>
        <end position="55"/>
    </location>
    <ligand>
        <name>phosphate</name>
        <dbReference type="ChEBI" id="CHEBI:43474"/>
    </ligand>
</feature>
<name>A0A402B0X4_9CHLR</name>
<dbReference type="OrthoDB" id="1523230at2"/>
<dbReference type="CDD" id="cd09010">
    <property type="entry name" value="MTAP_SsMTAPII_like_MTIP"/>
    <property type="match status" value="1"/>
</dbReference>
<dbReference type="InterPro" id="IPR035994">
    <property type="entry name" value="Nucleoside_phosphorylase_sf"/>
</dbReference>